<dbReference type="EMBL" id="ANIZ01003022">
    <property type="protein sequence ID" value="ETI36583.1"/>
    <property type="molecule type" value="Genomic_DNA"/>
</dbReference>
<organism evidence="1 2">
    <name type="scientific">Phytophthora nicotianae P1569</name>
    <dbReference type="NCBI Taxonomy" id="1317065"/>
    <lineage>
        <taxon>Eukaryota</taxon>
        <taxon>Sar</taxon>
        <taxon>Stramenopiles</taxon>
        <taxon>Oomycota</taxon>
        <taxon>Peronosporomycetes</taxon>
        <taxon>Peronosporales</taxon>
        <taxon>Peronosporaceae</taxon>
        <taxon>Phytophthora</taxon>
    </lineage>
</organism>
<gene>
    <name evidence="1" type="ORF">F443_17330</name>
</gene>
<evidence type="ECO:0000313" key="2">
    <source>
        <dbReference type="Proteomes" id="UP000018721"/>
    </source>
</evidence>
<evidence type="ECO:0000313" key="1">
    <source>
        <dbReference type="EMBL" id="ETI36583.1"/>
    </source>
</evidence>
<sequence>MGKAKSCSYTPVFREVGGESDDPFRSQYRVVRMSSTLRITEQAIQEDAAVRHSDYKPSLFSFMHSRPGGADQEPHQDYTAEPQKEIYLNIIRGNVFKYLTKDLNY</sequence>
<accession>V9EDL5</accession>
<reference evidence="1 2" key="1">
    <citation type="submission" date="2013-11" db="EMBL/GenBank/DDBJ databases">
        <title>The Genome Sequence of Phytophthora parasitica P1569.</title>
        <authorList>
            <consortium name="The Broad Institute Genomics Platform"/>
            <person name="Russ C."/>
            <person name="Tyler B."/>
            <person name="Panabieres F."/>
            <person name="Shan W."/>
            <person name="Tripathy S."/>
            <person name="Grunwald N."/>
            <person name="Machado M."/>
            <person name="Johnson C.S."/>
            <person name="Arredondo F."/>
            <person name="Hong C."/>
            <person name="Coffey M."/>
            <person name="Young S.K."/>
            <person name="Zeng Q."/>
            <person name="Gargeya S."/>
            <person name="Fitzgerald M."/>
            <person name="Abouelleil A."/>
            <person name="Alvarado L."/>
            <person name="Chapman S.B."/>
            <person name="Gainer-Dewar J."/>
            <person name="Goldberg J."/>
            <person name="Griggs A."/>
            <person name="Gujja S."/>
            <person name="Hansen M."/>
            <person name="Howarth C."/>
            <person name="Imamovic A."/>
            <person name="Ireland A."/>
            <person name="Larimer J."/>
            <person name="McCowan C."/>
            <person name="Murphy C."/>
            <person name="Pearson M."/>
            <person name="Poon T.W."/>
            <person name="Priest M."/>
            <person name="Roberts A."/>
            <person name="Saif S."/>
            <person name="Shea T."/>
            <person name="Sykes S."/>
            <person name="Wortman J."/>
            <person name="Nusbaum C."/>
            <person name="Birren B."/>
        </authorList>
    </citation>
    <scope>NUCLEOTIDE SEQUENCE [LARGE SCALE GENOMIC DNA]</scope>
    <source>
        <strain evidence="1 2">P1569</strain>
    </source>
</reference>
<dbReference type="OrthoDB" id="10618814at2759"/>
<protein>
    <submittedName>
        <fullName evidence="1">Uncharacterized protein</fullName>
    </submittedName>
</protein>
<dbReference type="AlphaFoldDB" id="V9EDL5"/>
<dbReference type="Proteomes" id="UP000018721">
    <property type="component" value="Unassembled WGS sequence"/>
</dbReference>
<keyword evidence="2" id="KW-1185">Reference proteome</keyword>
<proteinExistence type="predicted"/>
<dbReference type="HOGENOM" id="CLU_2241919_0_0_1"/>
<comment type="caution">
    <text evidence="1">The sequence shown here is derived from an EMBL/GenBank/DDBJ whole genome shotgun (WGS) entry which is preliminary data.</text>
</comment>
<name>V9EDL5_PHYNI</name>